<dbReference type="EMBL" id="JAVIJP010000025">
    <property type="protein sequence ID" value="KAL3637461.1"/>
    <property type="molecule type" value="Genomic_DNA"/>
</dbReference>
<keyword evidence="3" id="KW-1185">Reference proteome</keyword>
<feature type="compositionally biased region" description="Basic and acidic residues" evidence="1">
    <location>
        <begin position="130"/>
        <end position="142"/>
    </location>
</feature>
<evidence type="ECO:0000313" key="2">
    <source>
        <dbReference type="EMBL" id="KAL3637461.1"/>
    </source>
</evidence>
<sequence>MGACASKFKDFKDDILPPAEKEAAAAPRDVKIVEATDEAAAVEEVKVVEETVSKDEVPAEAVAEGEDKPRSLGHFLKEVEGENGLATSPERVADAEAKAEIEKASPATLDEGKKAEEDIKPDNVNVGVEASEKKTEDESLAETEKIEILEKCEEHKSLAETEKIETLEKCEEQKSLAETETEKIETLEKCEEQKIGSVGENEKAEGETTKPETQEANNETAEHTKIETPDDDKQVVEPTKTDNPVVKTDEKKPVSDAAENPIDVEEKTNN</sequence>
<evidence type="ECO:0000256" key="1">
    <source>
        <dbReference type="SAM" id="MobiDB-lite"/>
    </source>
</evidence>
<dbReference type="Proteomes" id="UP001632038">
    <property type="component" value="Unassembled WGS sequence"/>
</dbReference>
<reference evidence="3" key="1">
    <citation type="journal article" date="2024" name="IScience">
        <title>Strigolactones Initiate the Formation of Haustorium-like Structures in Castilleja.</title>
        <authorList>
            <person name="Buerger M."/>
            <person name="Peterson D."/>
            <person name="Chory J."/>
        </authorList>
    </citation>
    <scope>NUCLEOTIDE SEQUENCE [LARGE SCALE GENOMIC DNA]</scope>
</reference>
<proteinExistence type="predicted"/>
<protein>
    <submittedName>
        <fullName evidence="2">Uncharacterized protein</fullName>
    </submittedName>
</protein>
<feature type="region of interest" description="Disordered" evidence="1">
    <location>
        <begin position="170"/>
        <end position="270"/>
    </location>
</feature>
<evidence type="ECO:0000313" key="3">
    <source>
        <dbReference type="Proteomes" id="UP001632038"/>
    </source>
</evidence>
<organism evidence="2 3">
    <name type="scientific">Castilleja foliolosa</name>
    <dbReference type="NCBI Taxonomy" id="1961234"/>
    <lineage>
        <taxon>Eukaryota</taxon>
        <taxon>Viridiplantae</taxon>
        <taxon>Streptophyta</taxon>
        <taxon>Embryophyta</taxon>
        <taxon>Tracheophyta</taxon>
        <taxon>Spermatophyta</taxon>
        <taxon>Magnoliopsida</taxon>
        <taxon>eudicotyledons</taxon>
        <taxon>Gunneridae</taxon>
        <taxon>Pentapetalae</taxon>
        <taxon>asterids</taxon>
        <taxon>lamiids</taxon>
        <taxon>Lamiales</taxon>
        <taxon>Orobanchaceae</taxon>
        <taxon>Pedicularideae</taxon>
        <taxon>Castillejinae</taxon>
        <taxon>Castilleja</taxon>
    </lineage>
</organism>
<accession>A0ABD3D5A1</accession>
<name>A0ABD3D5A1_9LAMI</name>
<feature type="region of interest" description="Disordered" evidence="1">
    <location>
        <begin position="80"/>
        <end position="142"/>
    </location>
</feature>
<dbReference type="AlphaFoldDB" id="A0ABD3D5A1"/>
<feature type="compositionally biased region" description="Basic and acidic residues" evidence="1">
    <location>
        <begin position="170"/>
        <end position="213"/>
    </location>
</feature>
<comment type="caution">
    <text evidence="2">The sequence shown here is derived from an EMBL/GenBank/DDBJ whole genome shotgun (WGS) entry which is preliminary data.</text>
</comment>
<feature type="compositionally biased region" description="Basic and acidic residues" evidence="1">
    <location>
        <begin position="220"/>
        <end position="235"/>
    </location>
</feature>
<feature type="compositionally biased region" description="Basic and acidic residues" evidence="1">
    <location>
        <begin position="91"/>
        <end position="103"/>
    </location>
</feature>
<feature type="compositionally biased region" description="Basic and acidic residues" evidence="1">
    <location>
        <begin position="110"/>
        <end position="121"/>
    </location>
</feature>
<gene>
    <name evidence="2" type="ORF">CASFOL_018629</name>
</gene>